<dbReference type="KEGG" id="bon:A361_14790"/>
<proteinExistence type="predicted"/>
<keyword evidence="1" id="KW-0812">Transmembrane</keyword>
<evidence type="ECO:0000313" key="2">
    <source>
        <dbReference type="EMBL" id="AND40365.1"/>
    </source>
</evidence>
<dbReference type="Gene3D" id="1.20.1260.10">
    <property type="match status" value="2"/>
</dbReference>
<dbReference type="InterPro" id="IPR012347">
    <property type="entry name" value="Ferritin-like"/>
</dbReference>
<dbReference type="STRING" id="1196031.A361_14790"/>
<dbReference type="AlphaFoldDB" id="A0A169FQH1"/>
<evidence type="ECO:0000313" key="3">
    <source>
        <dbReference type="Proteomes" id="UP000077856"/>
    </source>
</evidence>
<sequence length="370" mass="42207">MNDEKIQHDDPYFIKNSFLFQHFGNNKIKKRDVQPMSDKQNTELTAAEIAQLWSAYLNSSMCNCIFTYFLNAIEDQELQSMLQDSIQLTETHLQKLTGFFENEGLSVPHGFKAEEDVREDAPQLFSENFSLHFFYNIAMFAVNFYALSKTLSVRSDIQEYFNNCLMEINEYETKLKKMLLNRGLYMRSPLVIPVKETSFVESKKFMGGMFGDKRPPNVIEITNIYMNLKRNAMGKTIMVGFSQVAQSKEVGQFMVRGRDIAAKHTKVFAGMLEESYLPVSMSWDMEVTDSTVPPFSDKLMMFMTTSLIALSAGIYATSAAASARKDISINYIRLSGEIANFAEDGANILIKNGWFEEPPHPADHDELANR</sequence>
<dbReference type="InterPro" id="IPR021617">
    <property type="entry name" value="DUF3231"/>
</dbReference>
<dbReference type="Pfam" id="PF11553">
    <property type="entry name" value="DUF3231"/>
    <property type="match status" value="2"/>
</dbReference>
<gene>
    <name evidence="2" type="ORF">A361_14790</name>
</gene>
<reference evidence="2 3" key="1">
    <citation type="submission" date="2016-04" db="EMBL/GenBank/DDBJ databases">
        <title>Complete genome sequence of Bacillus oceanisediminis strain 2691.</title>
        <authorList>
            <person name="Jeong H."/>
            <person name="Kim H.J."/>
            <person name="Lee D.-W."/>
        </authorList>
    </citation>
    <scope>NUCLEOTIDE SEQUENCE [LARGE SCALE GENOMIC DNA]</scope>
    <source>
        <strain evidence="2 3">2691</strain>
    </source>
</reference>
<keyword evidence="1" id="KW-1133">Transmembrane helix</keyword>
<dbReference type="eggNOG" id="ENOG502Z85B">
    <property type="taxonomic scope" value="Bacteria"/>
</dbReference>
<accession>A0A169FQH1</accession>
<feature type="transmembrane region" description="Helical" evidence="1">
    <location>
        <begin position="299"/>
        <end position="323"/>
    </location>
</feature>
<keyword evidence="1" id="KW-0472">Membrane</keyword>
<evidence type="ECO:0000256" key="1">
    <source>
        <dbReference type="SAM" id="Phobius"/>
    </source>
</evidence>
<dbReference type="Proteomes" id="UP000077856">
    <property type="component" value="Chromosome"/>
</dbReference>
<dbReference type="EMBL" id="CP015506">
    <property type="protein sequence ID" value="AND40365.1"/>
    <property type="molecule type" value="Genomic_DNA"/>
</dbReference>
<organism evidence="2 3">
    <name type="scientific">Cytobacillus oceanisediminis 2691</name>
    <dbReference type="NCBI Taxonomy" id="1196031"/>
    <lineage>
        <taxon>Bacteria</taxon>
        <taxon>Bacillati</taxon>
        <taxon>Bacillota</taxon>
        <taxon>Bacilli</taxon>
        <taxon>Bacillales</taxon>
        <taxon>Bacillaceae</taxon>
        <taxon>Cytobacillus</taxon>
    </lineage>
</organism>
<name>A0A169FQH1_9BACI</name>
<protein>
    <submittedName>
        <fullName evidence="2">Uncharacterized protein</fullName>
    </submittedName>
</protein>